<proteinExistence type="predicted"/>
<evidence type="ECO:0000313" key="2">
    <source>
        <dbReference type="EMBL" id="KOF96674.1"/>
    </source>
</evidence>
<evidence type="ECO:0000256" key="1">
    <source>
        <dbReference type="SAM" id="Phobius"/>
    </source>
</evidence>
<keyword evidence="1" id="KW-1133">Transmembrane helix</keyword>
<dbReference type="EMBL" id="KQ416508">
    <property type="protein sequence ID" value="KOF96674.1"/>
    <property type="molecule type" value="Genomic_DNA"/>
</dbReference>
<organism evidence="2">
    <name type="scientific">Octopus bimaculoides</name>
    <name type="common">California two-spotted octopus</name>
    <dbReference type="NCBI Taxonomy" id="37653"/>
    <lineage>
        <taxon>Eukaryota</taxon>
        <taxon>Metazoa</taxon>
        <taxon>Spiralia</taxon>
        <taxon>Lophotrochozoa</taxon>
        <taxon>Mollusca</taxon>
        <taxon>Cephalopoda</taxon>
        <taxon>Coleoidea</taxon>
        <taxon>Octopodiformes</taxon>
        <taxon>Octopoda</taxon>
        <taxon>Incirrata</taxon>
        <taxon>Octopodidae</taxon>
        <taxon>Octopus</taxon>
    </lineage>
</organism>
<dbReference type="AlphaFoldDB" id="A0A0L8I5Q1"/>
<name>A0A0L8I5Q1_OCTBM</name>
<keyword evidence="1" id="KW-0812">Transmembrane</keyword>
<feature type="transmembrane region" description="Helical" evidence="1">
    <location>
        <begin position="51"/>
        <end position="71"/>
    </location>
</feature>
<gene>
    <name evidence="2" type="ORF">OCBIM_22034048mg</name>
</gene>
<keyword evidence="1" id="KW-0472">Membrane</keyword>
<reference evidence="2" key="1">
    <citation type="submission" date="2015-07" db="EMBL/GenBank/DDBJ databases">
        <title>MeaNS - Measles Nucleotide Surveillance Program.</title>
        <authorList>
            <person name="Tran T."/>
            <person name="Druce J."/>
        </authorList>
    </citation>
    <scope>NUCLEOTIDE SEQUENCE</scope>
    <source>
        <strain evidence="2">UCB-OBI-ISO-001</strain>
        <tissue evidence="2">Gonad</tissue>
    </source>
</reference>
<feature type="non-terminal residue" evidence="2">
    <location>
        <position position="72"/>
    </location>
</feature>
<sequence length="72" mass="8782">MKTNMCACTHIHIILHLTTHKCRVFMSVCLCTQILICECVFRLLKYVYLRVLVCMWAYIHTYTYVYIYIYIY</sequence>
<accession>A0A0L8I5Q1</accession>
<protein>
    <submittedName>
        <fullName evidence="2">Uncharacterized protein</fullName>
    </submittedName>
</protein>